<name>A0AA37KQ05_9BACT</name>
<sequence>MRRACRPLCASARFARFDWTEGELFEAAIWILNDRFAASGPFVLTVTLRAAEQTLELLRWESPATAPNRNIAGPTARTPLPAWDTDRFQVEIAVEEHPEMDARYTLAYRRAVRKEAGTAPMNITE</sequence>
<protein>
    <submittedName>
        <fullName evidence="1">Uncharacterized protein</fullName>
    </submittedName>
</protein>
<gene>
    <name evidence="1" type="ORF">CE91St16_16560</name>
</gene>
<accession>A0AA37KQ05</accession>
<evidence type="ECO:0000313" key="2">
    <source>
        <dbReference type="Proteomes" id="UP001055105"/>
    </source>
</evidence>
<evidence type="ECO:0000313" key="1">
    <source>
        <dbReference type="EMBL" id="GKI18748.1"/>
    </source>
</evidence>
<dbReference type="AlphaFoldDB" id="A0AA37KQ05"/>
<proteinExistence type="predicted"/>
<reference evidence="1" key="1">
    <citation type="submission" date="2022-01" db="EMBL/GenBank/DDBJ databases">
        <title>Novel bile acid biosynthetic pathways are enriched in the microbiome of centenarians.</title>
        <authorList>
            <person name="Sato Y."/>
            <person name="Atarashi K."/>
            <person name="Plichta R.D."/>
            <person name="Arai Y."/>
            <person name="Sasajima S."/>
            <person name="Kearney M.S."/>
            <person name="Suda W."/>
            <person name="Takeshita K."/>
            <person name="Sasaki T."/>
            <person name="Okamoto S."/>
            <person name="Skelly N.A."/>
            <person name="Okamura Y."/>
            <person name="Vlamakis H."/>
            <person name="Li Y."/>
            <person name="Tanoue T."/>
            <person name="Takei H."/>
            <person name="Nittono H."/>
            <person name="Narushima S."/>
            <person name="Irie J."/>
            <person name="Itoh H."/>
            <person name="Moriya K."/>
            <person name="Sugiura Y."/>
            <person name="Suematsu M."/>
            <person name="Moritoki N."/>
            <person name="Shibata S."/>
            <person name="Littman R.D."/>
            <person name="Fischbach A.M."/>
            <person name="Uwamino Y."/>
            <person name="Inoue T."/>
            <person name="Honda A."/>
            <person name="Hattori M."/>
            <person name="Murai T."/>
            <person name="Xavier J.R."/>
            <person name="Hirose N."/>
            <person name="Honda K."/>
        </authorList>
    </citation>
    <scope>NUCLEOTIDE SEQUENCE</scope>
    <source>
        <strain evidence="1">CE91-St16</strain>
    </source>
</reference>
<organism evidence="1 2">
    <name type="scientific">Alistipes finegoldii</name>
    <dbReference type="NCBI Taxonomy" id="214856"/>
    <lineage>
        <taxon>Bacteria</taxon>
        <taxon>Pseudomonadati</taxon>
        <taxon>Bacteroidota</taxon>
        <taxon>Bacteroidia</taxon>
        <taxon>Bacteroidales</taxon>
        <taxon>Rikenellaceae</taxon>
        <taxon>Alistipes</taxon>
    </lineage>
</organism>
<comment type="caution">
    <text evidence="1">The sequence shown here is derived from an EMBL/GenBank/DDBJ whole genome shotgun (WGS) entry which is preliminary data.</text>
</comment>
<dbReference type="EMBL" id="BQOL01000001">
    <property type="protein sequence ID" value="GKI18748.1"/>
    <property type="molecule type" value="Genomic_DNA"/>
</dbReference>
<dbReference type="RefSeq" id="WP_244076415.1">
    <property type="nucleotide sequence ID" value="NZ_AP025581.1"/>
</dbReference>
<dbReference type="Proteomes" id="UP001055105">
    <property type="component" value="Unassembled WGS sequence"/>
</dbReference>